<accession>A0A420HHL8</accession>
<proteinExistence type="predicted"/>
<comment type="caution">
    <text evidence="1">The sequence shown here is derived from an EMBL/GenBank/DDBJ whole genome shotgun (WGS) entry which is preliminary data.</text>
</comment>
<evidence type="ECO:0008006" key="3">
    <source>
        <dbReference type="Google" id="ProtNLM"/>
    </source>
</evidence>
<gene>
    <name evidence="1" type="ORF">OnM2_077070</name>
</gene>
<protein>
    <recommendedName>
        <fullName evidence="3">DUF4939 domain-containing protein</fullName>
    </recommendedName>
</protein>
<name>A0A420HHL8_9PEZI</name>
<evidence type="ECO:0000313" key="2">
    <source>
        <dbReference type="Proteomes" id="UP000286134"/>
    </source>
</evidence>
<sequence>MSFYESLPMGDWEEMGALIDISHSHTSGPSISIPIGATSKVQILCSQAYMTGQMTAALDKDIEGTQTADFESDSQRNVVEKFFSLGLKAGSILKLPKKSIESVDGMRPDAFIGDKSDFWTFFGQLLQCFAANPKMFSTKQAKIAFAASILQDDASNWIQHYYDKTSGSFVFASFVEFMIQLYATFSNEEILDRNPAWAR</sequence>
<reference evidence="1 2" key="1">
    <citation type="journal article" date="2018" name="BMC Genomics">
        <title>Comparative genome analyses reveal sequence features reflecting distinct modes of host-adaptation between dicot and monocot powdery mildew.</title>
        <authorList>
            <person name="Wu Y."/>
            <person name="Ma X."/>
            <person name="Pan Z."/>
            <person name="Kale S.D."/>
            <person name="Song Y."/>
            <person name="King H."/>
            <person name="Zhang Q."/>
            <person name="Presley C."/>
            <person name="Deng X."/>
            <person name="Wei C.I."/>
            <person name="Xiao S."/>
        </authorList>
    </citation>
    <scope>NUCLEOTIDE SEQUENCE [LARGE SCALE GENOMIC DNA]</scope>
    <source>
        <strain evidence="1">UMSG2</strain>
    </source>
</reference>
<evidence type="ECO:0000313" key="1">
    <source>
        <dbReference type="EMBL" id="RKF56972.1"/>
    </source>
</evidence>
<dbReference type="EMBL" id="MCFK01007759">
    <property type="protein sequence ID" value="RKF56972.1"/>
    <property type="molecule type" value="Genomic_DNA"/>
</dbReference>
<dbReference type="AlphaFoldDB" id="A0A420HHL8"/>
<keyword evidence="2" id="KW-1185">Reference proteome</keyword>
<dbReference type="Proteomes" id="UP000286134">
    <property type="component" value="Unassembled WGS sequence"/>
</dbReference>
<organism evidence="1 2">
    <name type="scientific">Erysiphe neolycopersici</name>
    <dbReference type="NCBI Taxonomy" id="212602"/>
    <lineage>
        <taxon>Eukaryota</taxon>
        <taxon>Fungi</taxon>
        <taxon>Dikarya</taxon>
        <taxon>Ascomycota</taxon>
        <taxon>Pezizomycotina</taxon>
        <taxon>Leotiomycetes</taxon>
        <taxon>Erysiphales</taxon>
        <taxon>Erysiphaceae</taxon>
        <taxon>Erysiphe</taxon>
    </lineage>
</organism>